<organism evidence="7 8">
    <name type="scientific">Onishia taeanensis</name>
    <dbReference type="NCBI Taxonomy" id="284577"/>
    <lineage>
        <taxon>Bacteria</taxon>
        <taxon>Pseudomonadati</taxon>
        <taxon>Pseudomonadota</taxon>
        <taxon>Gammaproteobacteria</taxon>
        <taxon>Oceanospirillales</taxon>
        <taxon>Halomonadaceae</taxon>
        <taxon>Onishia</taxon>
    </lineage>
</organism>
<evidence type="ECO:0000256" key="5">
    <source>
        <dbReference type="SAM" id="Phobius"/>
    </source>
</evidence>
<dbReference type="PANTHER" id="PTHR36985">
    <property type="entry name" value="TRANSLOCATION AND ASSEMBLY MODULE SUBUNIT TAMB"/>
    <property type="match status" value="1"/>
</dbReference>
<evidence type="ECO:0000256" key="1">
    <source>
        <dbReference type="ARBA" id="ARBA00004167"/>
    </source>
</evidence>
<keyword evidence="4 5" id="KW-0472">Membrane</keyword>
<comment type="subcellular location">
    <subcellularLocation>
        <location evidence="1">Membrane</location>
        <topology evidence="1">Single-pass membrane protein</topology>
    </subcellularLocation>
</comment>
<comment type="caution">
    <text evidence="7">The sequence shown here is derived from an EMBL/GenBank/DDBJ whole genome shotgun (WGS) entry which is preliminary data.</text>
</comment>
<name>A0A328XKQ6_9GAMM</name>
<dbReference type="OrthoDB" id="5555605at2"/>
<evidence type="ECO:0000259" key="6">
    <source>
        <dbReference type="Pfam" id="PF04357"/>
    </source>
</evidence>
<dbReference type="GO" id="GO:0009306">
    <property type="term" value="P:protein secretion"/>
    <property type="evidence" value="ECO:0007669"/>
    <property type="project" value="InterPro"/>
</dbReference>
<evidence type="ECO:0000313" key="7">
    <source>
        <dbReference type="EMBL" id="RAR60316.1"/>
    </source>
</evidence>
<gene>
    <name evidence="7" type="ORF">BCL93_107120</name>
</gene>
<dbReference type="RefSeq" id="WP_112055298.1">
    <property type="nucleotide sequence ID" value="NZ_QLSX01000007.1"/>
</dbReference>
<dbReference type="InterPro" id="IPR007452">
    <property type="entry name" value="TamB_C"/>
</dbReference>
<dbReference type="GO" id="GO:0005886">
    <property type="term" value="C:plasma membrane"/>
    <property type="evidence" value="ECO:0007669"/>
    <property type="project" value="InterPro"/>
</dbReference>
<dbReference type="Pfam" id="PF04357">
    <property type="entry name" value="TamB"/>
    <property type="match status" value="1"/>
</dbReference>
<dbReference type="PANTHER" id="PTHR36985:SF1">
    <property type="entry name" value="TRANSLOCATION AND ASSEMBLY MODULE SUBUNIT TAMB"/>
    <property type="match status" value="1"/>
</dbReference>
<dbReference type="Proteomes" id="UP000249700">
    <property type="component" value="Unassembled WGS sequence"/>
</dbReference>
<sequence>MNILKAWSRALLRLLLWLPIWLIGLVLLVMGLALSPWGTGLLLEQGQSRGFFTYRDASGAPLDHLVIEGLSLEAGPASIDVERLELDWADDCLLDSKLCLDRLAVEGARIRLAASEPSAPEQSPTESGAAPSIYVPFPIELRDILLDDVDVRLADGTHLTWSHFQTGASLDAGTLTLSPTTLSGMRLALPTSEGQALALEQTASASSPLSAGAIDSAGKVARQTPPVTSDATASSEPAVPLAQRERLSLPEITLPLAIEVPSLIIEDAALTGPSTYRIDRLAMSLSGQGSDIEISPLTLAMPEADARLEAKVTLRDDYPLEASLNGQVKQLAAMPALAGERLDLRLDGSLAALKVSLAAKGPATAQLDASLDALAPTLPFELKLESDALQWPLSGATPAADTPTGAGTKVEPYRLTDLKARLEGSLLDYRLALSAEASGPQVAPTRLAATGTGDAEHFAWLPLSLKSGDGALISRGNVNWADGLTLDATVNLDGLDPGAYTTAVAGRLDGDATLSFVQANDGWRLGVPELAIDGTLNDLPVSLSGSLSGNSDMRWNIERLDLRQGENRLTAQGQIGEQMDLSGSLQAPGLNALSPDLGGTLQGDFQLSGSLDTPALALDLSGERLVFAENRLGALTLRARTQGLEDPQLDLTLDAERLEAGGQRLSRLTVGLDGRLSAHRLTIEATAGRGMPLSRAGLTLEGGLNADRDRYQGQLMPLEVDADAGTLRLDEALTFDVDMAKAAANLSPFCLRREEGGRLCSTQPIDASAQQGRATLQLTELPMSLLEPYLPVGWKASGDNNADVVVAWQDQGSSWSLDANLDSRLAIEAQDAFGQPVTLPTTQLTLSANATPAAANVELNLGLEQGGSANLTLRIDDPQGQGTLEGRLQLKSLQLAPYRPLAGDMETLEGSLNGNIAVGGTLALPRLTGDLTLDSLQAKGSGIPIAVRDGELAVRLRGDSGQIEGVIRSDQGRLDIQGDARWPSPDKWELAMSLNGQEEPLQLDIPDIGRLRIAPDISINVRPELLSVRGQVKVPWARLEIGQIPPSATSPSPDEVIITRRDERRARREATRAEQAGTGENTADALASAGMATSIQVELLLGPDMDLKAYGLETGLDGRLQVRQSSGPVQLFGEVSLIGGRFRAYGQDLRIRQGQLLFSGPADQPLLQFEAIRNEDKTQDGVIAGLRVTGSATAPSLSVFSEPAMEESRALSYLLRGRAPNDTESDNSALTSALIGLSLSRTGGAVGQIGEVFGIGDLALDTAGSGNESEVVVSGQLSDDLRVSYGVGVFEPIAELTLRYTLWRNLYLEAVSGAAQAVDLVYSFSLGKAASRQ</sequence>
<protein>
    <submittedName>
        <fullName evidence="7">Autotransporter secretion inner membrane protein TamB</fullName>
    </submittedName>
</protein>
<evidence type="ECO:0000256" key="3">
    <source>
        <dbReference type="ARBA" id="ARBA00022989"/>
    </source>
</evidence>
<proteinExistence type="predicted"/>
<evidence type="ECO:0000313" key="8">
    <source>
        <dbReference type="Proteomes" id="UP000249700"/>
    </source>
</evidence>
<keyword evidence="3 5" id="KW-1133">Transmembrane helix</keyword>
<dbReference type="GO" id="GO:0097347">
    <property type="term" value="C:TAM protein secretion complex"/>
    <property type="evidence" value="ECO:0007669"/>
    <property type="project" value="TreeGrafter"/>
</dbReference>
<feature type="domain" description="Translocation and assembly module TamB C-terminal" evidence="6">
    <location>
        <begin position="969"/>
        <end position="1324"/>
    </location>
</feature>
<accession>A0A328XKQ6</accession>
<reference evidence="7 8" key="1">
    <citation type="submission" date="2018-06" db="EMBL/GenBank/DDBJ databases">
        <title>Comparative analysis of microorganisms from saline springs in Andes Mountain Range, Colombia.</title>
        <authorList>
            <person name="Rubin E."/>
        </authorList>
    </citation>
    <scope>NUCLEOTIDE SEQUENCE [LARGE SCALE GENOMIC DNA]</scope>
    <source>
        <strain evidence="7 8">USBA-857</strain>
    </source>
</reference>
<dbReference type="EMBL" id="QLSX01000007">
    <property type="protein sequence ID" value="RAR60316.1"/>
    <property type="molecule type" value="Genomic_DNA"/>
</dbReference>
<evidence type="ECO:0000256" key="2">
    <source>
        <dbReference type="ARBA" id="ARBA00022692"/>
    </source>
</evidence>
<evidence type="ECO:0000256" key="4">
    <source>
        <dbReference type="ARBA" id="ARBA00023136"/>
    </source>
</evidence>
<feature type="transmembrane region" description="Helical" evidence="5">
    <location>
        <begin position="12"/>
        <end position="34"/>
    </location>
</feature>
<keyword evidence="2 5" id="KW-0812">Transmembrane</keyword>